<dbReference type="SUPFAM" id="SSF54001">
    <property type="entry name" value="Cysteine proteinases"/>
    <property type="match status" value="1"/>
</dbReference>
<dbReference type="InterPro" id="IPR038765">
    <property type="entry name" value="Papain-like_cys_pep_sf"/>
</dbReference>
<evidence type="ECO:0000313" key="2">
    <source>
        <dbReference type="Proteomes" id="UP001597233"/>
    </source>
</evidence>
<dbReference type="Gene3D" id="3.90.1720.10">
    <property type="entry name" value="endopeptidase domain like (from Nostoc punctiforme)"/>
    <property type="match status" value="1"/>
</dbReference>
<evidence type="ECO:0000313" key="1">
    <source>
        <dbReference type="EMBL" id="MFD1886623.1"/>
    </source>
</evidence>
<evidence type="ECO:0008006" key="3">
    <source>
        <dbReference type="Google" id="ProtNLM"/>
    </source>
</evidence>
<proteinExistence type="predicted"/>
<dbReference type="RefSeq" id="WP_347325381.1">
    <property type="nucleotide sequence ID" value="NZ_JBCGUH010000006.1"/>
</dbReference>
<keyword evidence="2" id="KW-1185">Reference proteome</keyword>
<accession>A0ABW4RMC1</accession>
<gene>
    <name evidence="1" type="ORF">ACFSC9_13925</name>
</gene>
<dbReference type="EMBL" id="JBHUEH010000016">
    <property type="protein sequence ID" value="MFD1886623.1"/>
    <property type="molecule type" value="Genomic_DNA"/>
</dbReference>
<organism evidence="1 2">
    <name type="scientific">Paenibacillus wenxiniae</name>
    <dbReference type="NCBI Taxonomy" id="1636843"/>
    <lineage>
        <taxon>Bacteria</taxon>
        <taxon>Bacillati</taxon>
        <taxon>Bacillota</taxon>
        <taxon>Bacilli</taxon>
        <taxon>Bacillales</taxon>
        <taxon>Paenibacillaceae</taxon>
        <taxon>Paenibacillus</taxon>
    </lineage>
</organism>
<comment type="caution">
    <text evidence="1">The sequence shown here is derived from an EMBL/GenBank/DDBJ whole genome shotgun (WGS) entry which is preliminary data.</text>
</comment>
<protein>
    <recommendedName>
        <fullName evidence="3">Permuted papain-like amidase enzyme, YaeF/YiiX, C92 family</fullName>
    </recommendedName>
</protein>
<name>A0ABW4RMC1_9BACL</name>
<dbReference type="Proteomes" id="UP001597233">
    <property type="component" value="Unassembled WGS sequence"/>
</dbReference>
<reference evidence="2" key="1">
    <citation type="journal article" date="2019" name="Int. J. Syst. Evol. Microbiol.">
        <title>The Global Catalogue of Microorganisms (GCM) 10K type strain sequencing project: providing services to taxonomists for standard genome sequencing and annotation.</title>
        <authorList>
            <consortium name="The Broad Institute Genomics Platform"/>
            <consortium name="The Broad Institute Genome Sequencing Center for Infectious Disease"/>
            <person name="Wu L."/>
            <person name="Ma J."/>
        </authorList>
    </citation>
    <scope>NUCLEOTIDE SEQUENCE [LARGE SCALE GENOMIC DNA]</scope>
    <source>
        <strain evidence="2">CCUG 54950</strain>
    </source>
</reference>
<sequence length="215" mass="25376">MEKKKGRIRSFIKTLLDRDQDGHIKWAEVYLAIAGVFHRALVEAPRRRAAVRRQEEDLPVSRMREIPLVPGDIVYTPSSESTYYAGHMGIIGSDGRVYHVHPFGPVFSDTVEWYVKRFYKGDRFIVFRARHEEAGMQAAVWAEKHVHEVKSYRLYTRMDDIEHNYCSKFIDQAYRFTSGIDIWGKGKRKLRHGYLYPFRIVKSKQLHMVGSYYRE</sequence>